<protein>
    <recommendedName>
        <fullName evidence="3">Hemerythrin-like domain-containing protein</fullName>
    </recommendedName>
</protein>
<evidence type="ECO:0000313" key="1">
    <source>
        <dbReference type="EMBL" id="MBK1669997.1"/>
    </source>
</evidence>
<reference evidence="1 2" key="1">
    <citation type="journal article" date="2020" name="Microorganisms">
        <title>Osmotic Adaptation and Compatible Solute Biosynthesis of Phototrophic Bacteria as Revealed from Genome Analyses.</title>
        <authorList>
            <person name="Imhoff J.F."/>
            <person name="Rahn T."/>
            <person name="Kunzel S."/>
            <person name="Keller A."/>
            <person name="Neulinger S.C."/>
        </authorList>
    </citation>
    <scope>NUCLEOTIDE SEQUENCE [LARGE SCALE GENOMIC DNA]</scope>
    <source>
        <strain evidence="1 2">DSM 9895</strain>
    </source>
</reference>
<gene>
    <name evidence="1" type="ORF">CKO28_18340</name>
</gene>
<organism evidence="1 2">
    <name type="scientific">Rhodovibrio sodomensis</name>
    <dbReference type="NCBI Taxonomy" id="1088"/>
    <lineage>
        <taxon>Bacteria</taxon>
        <taxon>Pseudomonadati</taxon>
        <taxon>Pseudomonadota</taxon>
        <taxon>Alphaproteobacteria</taxon>
        <taxon>Rhodospirillales</taxon>
        <taxon>Rhodovibrionaceae</taxon>
        <taxon>Rhodovibrio</taxon>
    </lineage>
</organism>
<dbReference type="RefSeq" id="WP_200342340.1">
    <property type="nucleotide sequence ID" value="NZ_NRRL01000070.1"/>
</dbReference>
<evidence type="ECO:0000313" key="2">
    <source>
        <dbReference type="Proteomes" id="UP001296873"/>
    </source>
</evidence>
<dbReference type="Proteomes" id="UP001296873">
    <property type="component" value="Unassembled WGS sequence"/>
</dbReference>
<keyword evidence="2" id="KW-1185">Reference proteome</keyword>
<dbReference type="EMBL" id="NRRL01000070">
    <property type="protein sequence ID" value="MBK1669997.1"/>
    <property type="molecule type" value="Genomic_DNA"/>
</dbReference>
<name>A0ABS1DJA2_9PROT</name>
<evidence type="ECO:0008006" key="3">
    <source>
        <dbReference type="Google" id="ProtNLM"/>
    </source>
</evidence>
<sequence>MPALAGKPGAGGAGRTGDVLPAPSVALTDRPLIFIKAQIDSLRALTEALDALTDARDPRLPSIRAYLSARLLAILQDRRANVLPLMVRRAAPEDDADRLQAALHATYDAVQANAEALVALLPEPGTARSLPRYLLDPARTLALHLRQMVSLEASVLVPLLRVRLTQADADLLAAAFQARRENWPDGTRAGS</sequence>
<proteinExistence type="predicted"/>
<accession>A0ABS1DJA2</accession>
<comment type="caution">
    <text evidence="1">The sequence shown here is derived from an EMBL/GenBank/DDBJ whole genome shotgun (WGS) entry which is preliminary data.</text>
</comment>